<reference evidence="5 6" key="1">
    <citation type="submission" date="2016-11" db="EMBL/GenBank/DDBJ databases">
        <authorList>
            <person name="Jaros S."/>
            <person name="Januszkiewicz K."/>
            <person name="Wedrychowicz H."/>
        </authorList>
    </citation>
    <scope>NUCLEOTIDE SEQUENCE [LARGE SCALE GENOMIC DNA]</scope>
    <source>
        <strain evidence="5 6">DSM 46144</strain>
    </source>
</reference>
<gene>
    <name evidence="5" type="ORF">SAMN05443668_12088</name>
</gene>
<dbReference type="PANTHER" id="PTHR11066:SF34">
    <property type="entry name" value="ACYL-COENZYME A THIOESTERASE 8"/>
    <property type="match status" value="1"/>
</dbReference>
<dbReference type="EMBL" id="FRCS01000020">
    <property type="protein sequence ID" value="SHN47132.1"/>
    <property type="molecule type" value="Genomic_DNA"/>
</dbReference>
<dbReference type="GO" id="GO:0006637">
    <property type="term" value="P:acyl-CoA metabolic process"/>
    <property type="evidence" value="ECO:0007669"/>
    <property type="project" value="InterPro"/>
</dbReference>
<proteinExistence type="inferred from homology"/>
<dbReference type="Proteomes" id="UP000184440">
    <property type="component" value="Unassembled WGS sequence"/>
</dbReference>
<evidence type="ECO:0000256" key="2">
    <source>
        <dbReference type="ARBA" id="ARBA00022801"/>
    </source>
</evidence>
<dbReference type="SUPFAM" id="SSF54637">
    <property type="entry name" value="Thioesterase/thiol ester dehydrase-isomerase"/>
    <property type="match status" value="2"/>
</dbReference>
<dbReference type="PANTHER" id="PTHR11066">
    <property type="entry name" value="ACYL-COA THIOESTERASE"/>
    <property type="match status" value="1"/>
</dbReference>
<keyword evidence="2" id="KW-0378">Hydrolase</keyword>
<dbReference type="Pfam" id="PF13622">
    <property type="entry name" value="4HBT_3"/>
    <property type="match status" value="1"/>
</dbReference>
<dbReference type="CDD" id="cd03445">
    <property type="entry name" value="Thioesterase_II_repeat2"/>
    <property type="match status" value="1"/>
</dbReference>
<dbReference type="AlphaFoldDB" id="A0A1M7RM08"/>
<feature type="domain" description="Acyl-CoA thioesterase-like C-terminal" evidence="4">
    <location>
        <begin position="136"/>
        <end position="257"/>
    </location>
</feature>
<protein>
    <submittedName>
        <fullName evidence="5">Acyl-CoA thioesterase-2</fullName>
    </submittedName>
</protein>
<accession>A0A1M7RM08</accession>
<dbReference type="InterPro" id="IPR049449">
    <property type="entry name" value="TesB_ACOT8-like_N"/>
</dbReference>
<dbReference type="CDD" id="cd03444">
    <property type="entry name" value="Thioesterase_II_repeat1"/>
    <property type="match status" value="1"/>
</dbReference>
<dbReference type="InterPro" id="IPR042171">
    <property type="entry name" value="Acyl-CoA_hotdog"/>
</dbReference>
<dbReference type="GO" id="GO:0009062">
    <property type="term" value="P:fatty acid catabolic process"/>
    <property type="evidence" value="ECO:0007669"/>
    <property type="project" value="TreeGrafter"/>
</dbReference>
<dbReference type="InterPro" id="IPR003703">
    <property type="entry name" value="Acyl_CoA_thio"/>
</dbReference>
<evidence type="ECO:0000259" key="4">
    <source>
        <dbReference type="Pfam" id="PF20789"/>
    </source>
</evidence>
<evidence type="ECO:0000313" key="6">
    <source>
        <dbReference type="Proteomes" id="UP000184440"/>
    </source>
</evidence>
<evidence type="ECO:0000259" key="3">
    <source>
        <dbReference type="Pfam" id="PF13622"/>
    </source>
</evidence>
<name>A0A1M7RM08_9ACTN</name>
<evidence type="ECO:0000256" key="1">
    <source>
        <dbReference type="ARBA" id="ARBA00006538"/>
    </source>
</evidence>
<feature type="domain" description="Acyl-CoA thioesterase-like N-terminal HotDog" evidence="3">
    <location>
        <begin position="36"/>
        <end position="110"/>
    </location>
</feature>
<comment type="similarity">
    <text evidence="1">Belongs to the C/M/P thioester hydrolase family.</text>
</comment>
<keyword evidence="6" id="KW-1185">Reference proteome</keyword>
<dbReference type="InterPro" id="IPR049450">
    <property type="entry name" value="ACOT8-like_C"/>
</dbReference>
<dbReference type="GO" id="GO:0047617">
    <property type="term" value="F:fatty acyl-CoA hydrolase activity"/>
    <property type="evidence" value="ECO:0007669"/>
    <property type="project" value="InterPro"/>
</dbReference>
<evidence type="ECO:0000313" key="5">
    <source>
        <dbReference type="EMBL" id="SHN47132.1"/>
    </source>
</evidence>
<sequence>MQTTTGAPTILDLFTLEEVERDLYRANTVFDDPFPLYGGQVAGQALAAAGATVPEGRPPHSLHGYYLRGGDSAQPTLFRVDRDRDGRSYSARRVTALQGDRVVSTMSCSFSVEEDGPDAEASGMPDVPDPTTLPAAPMPRLFSMEGSLPPAPYPGSEWPTRFWARCTVDLPEDPLIHACVLTYLSDISTGLAPYHDETSASGSSLDHAIWFHRPIPMDEWVLMDLVPHSVARGRGFYHGMIRTAGGTLGATIAQEALFRARGSSVFHQPRR</sequence>
<dbReference type="Gene3D" id="2.40.160.210">
    <property type="entry name" value="Acyl-CoA thioesterase, double hotdog domain"/>
    <property type="match status" value="1"/>
</dbReference>
<dbReference type="InterPro" id="IPR029069">
    <property type="entry name" value="HotDog_dom_sf"/>
</dbReference>
<dbReference type="RefSeq" id="WP_073264705.1">
    <property type="nucleotide sequence ID" value="NZ_FRCS01000020.1"/>
</dbReference>
<dbReference type="Pfam" id="PF20789">
    <property type="entry name" value="4HBT_3C"/>
    <property type="match status" value="1"/>
</dbReference>
<dbReference type="STRING" id="134849.SAMN05443668_12088"/>
<organism evidence="5 6">
    <name type="scientific">Cryptosporangium aurantiacum</name>
    <dbReference type="NCBI Taxonomy" id="134849"/>
    <lineage>
        <taxon>Bacteria</taxon>
        <taxon>Bacillati</taxon>
        <taxon>Actinomycetota</taxon>
        <taxon>Actinomycetes</taxon>
        <taxon>Cryptosporangiales</taxon>
        <taxon>Cryptosporangiaceae</taxon>
        <taxon>Cryptosporangium</taxon>
    </lineage>
</organism>